<dbReference type="PANTHER" id="PTHR10695">
    <property type="entry name" value="DEPHOSPHO-COA KINASE-RELATED"/>
    <property type="match status" value="1"/>
</dbReference>
<dbReference type="UniPathway" id="UPA00241">
    <property type="reaction ID" value="UER00356"/>
</dbReference>
<dbReference type="Gene3D" id="3.40.50.300">
    <property type="entry name" value="P-loop containing nucleotide triphosphate hydrolases"/>
    <property type="match status" value="1"/>
</dbReference>
<dbReference type="OrthoDB" id="9812943at2"/>
<keyword evidence="4 8" id="KW-0547">Nucleotide-binding</keyword>
<evidence type="ECO:0000313" key="10">
    <source>
        <dbReference type="EMBL" id="SEM23213.1"/>
    </source>
</evidence>
<evidence type="ECO:0000313" key="11">
    <source>
        <dbReference type="Proteomes" id="UP000198744"/>
    </source>
</evidence>
<evidence type="ECO:0000256" key="7">
    <source>
        <dbReference type="ARBA" id="ARBA00022993"/>
    </source>
</evidence>
<comment type="pathway">
    <text evidence="8">Cofactor biosynthesis; coenzyme A biosynthesis; CoA from (R)-pantothenate: step 5/5.</text>
</comment>
<dbReference type="AlphaFoldDB" id="A0A1H7WP03"/>
<dbReference type="InterPro" id="IPR027417">
    <property type="entry name" value="P-loop_NTPase"/>
</dbReference>
<dbReference type="Pfam" id="PF01121">
    <property type="entry name" value="CoaE"/>
    <property type="match status" value="1"/>
</dbReference>
<comment type="catalytic activity">
    <reaction evidence="8">
        <text>3'-dephospho-CoA + ATP = ADP + CoA + H(+)</text>
        <dbReference type="Rhea" id="RHEA:18245"/>
        <dbReference type="ChEBI" id="CHEBI:15378"/>
        <dbReference type="ChEBI" id="CHEBI:30616"/>
        <dbReference type="ChEBI" id="CHEBI:57287"/>
        <dbReference type="ChEBI" id="CHEBI:57328"/>
        <dbReference type="ChEBI" id="CHEBI:456216"/>
        <dbReference type="EC" id="2.7.1.24"/>
    </reaction>
</comment>
<reference evidence="10 11" key="1">
    <citation type="submission" date="2016-10" db="EMBL/GenBank/DDBJ databases">
        <authorList>
            <person name="de Groot N.N."/>
        </authorList>
    </citation>
    <scope>NUCLEOTIDE SEQUENCE [LARGE SCALE GENOMIC DNA]</scope>
    <source>
        <strain evidence="10 11">DSM 8423</strain>
    </source>
</reference>
<dbReference type="RefSeq" id="WP_093882938.1">
    <property type="nucleotide sequence ID" value="NZ_FOBS01000007.1"/>
</dbReference>
<evidence type="ECO:0000256" key="8">
    <source>
        <dbReference type="HAMAP-Rule" id="MF_00376"/>
    </source>
</evidence>
<protein>
    <recommendedName>
        <fullName evidence="8 9">Dephospho-CoA kinase</fullName>
        <ecNumber evidence="8 9">2.7.1.24</ecNumber>
    </recommendedName>
    <alternativeName>
        <fullName evidence="8">Dephosphocoenzyme A kinase</fullName>
    </alternativeName>
</protein>
<evidence type="ECO:0000256" key="1">
    <source>
        <dbReference type="ARBA" id="ARBA00009018"/>
    </source>
</evidence>
<sequence length="207" mass="23936">MLNIGLTGSIACGKSTVALLLQEKGAFHIDFDLLAHEVEEPDQPAWQGIVDTFGTEILREDHTLDRARLGQIVFSDRRKLDKLNEIVHPAVFLAWQRRIEEIRAIRPDAVILSDIPLLIELGMQKRVDLVMLVYIPREEQIRRLMLRNGYSLDEAVQRVNSQMPIEDKLDFADIIVNNSGTREQTRAYIEKIWPRLLERERQKKESA</sequence>
<keyword evidence="2 8" id="KW-0963">Cytoplasm</keyword>
<keyword evidence="3 8" id="KW-0808">Transferase</keyword>
<dbReference type="PANTHER" id="PTHR10695:SF46">
    <property type="entry name" value="BIFUNCTIONAL COENZYME A SYNTHASE-RELATED"/>
    <property type="match status" value="1"/>
</dbReference>
<dbReference type="EC" id="2.7.1.24" evidence="8 9"/>
<dbReference type="FunFam" id="3.40.50.300:FF:000991">
    <property type="entry name" value="Dephospho-CoA kinase"/>
    <property type="match status" value="1"/>
</dbReference>
<accession>A0A1H7WP03</accession>
<evidence type="ECO:0000256" key="6">
    <source>
        <dbReference type="ARBA" id="ARBA00022840"/>
    </source>
</evidence>
<keyword evidence="5 8" id="KW-0418">Kinase</keyword>
<dbReference type="HAMAP" id="MF_00376">
    <property type="entry name" value="Dephospho_CoA_kinase"/>
    <property type="match status" value="1"/>
</dbReference>
<evidence type="ECO:0000256" key="4">
    <source>
        <dbReference type="ARBA" id="ARBA00022741"/>
    </source>
</evidence>
<feature type="binding site" evidence="8">
    <location>
        <begin position="11"/>
        <end position="16"/>
    </location>
    <ligand>
        <name>ATP</name>
        <dbReference type="ChEBI" id="CHEBI:30616"/>
    </ligand>
</feature>
<dbReference type="STRING" id="43775.SAMN04489760_10778"/>
<dbReference type="SUPFAM" id="SSF52540">
    <property type="entry name" value="P-loop containing nucleoside triphosphate hydrolases"/>
    <property type="match status" value="1"/>
</dbReference>
<dbReference type="GO" id="GO:0005737">
    <property type="term" value="C:cytoplasm"/>
    <property type="evidence" value="ECO:0007669"/>
    <property type="project" value="UniProtKB-SubCell"/>
</dbReference>
<evidence type="ECO:0000256" key="5">
    <source>
        <dbReference type="ARBA" id="ARBA00022777"/>
    </source>
</evidence>
<evidence type="ECO:0000256" key="2">
    <source>
        <dbReference type="ARBA" id="ARBA00022490"/>
    </source>
</evidence>
<dbReference type="PROSITE" id="PS51219">
    <property type="entry name" value="DPCK"/>
    <property type="match status" value="1"/>
</dbReference>
<dbReference type="CDD" id="cd02022">
    <property type="entry name" value="DPCK"/>
    <property type="match status" value="1"/>
</dbReference>
<evidence type="ECO:0000256" key="9">
    <source>
        <dbReference type="NCBIfam" id="TIGR00152"/>
    </source>
</evidence>
<name>A0A1H7WP03_9BACT</name>
<keyword evidence="7 8" id="KW-0173">Coenzyme A biosynthesis</keyword>
<keyword evidence="11" id="KW-1185">Reference proteome</keyword>
<dbReference type="GO" id="GO:0005524">
    <property type="term" value="F:ATP binding"/>
    <property type="evidence" value="ECO:0007669"/>
    <property type="project" value="UniProtKB-UniRule"/>
</dbReference>
<comment type="subcellular location">
    <subcellularLocation>
        <location evidence="8">Cytoplasm</location>
    </subcellularLocation>
</comment>
<dbReference type="InterPro" id="IPR001977">
    <property type="entry name" value="Depp_CoAkinase"/>
</dbReference>
<dbReference type="Proteomes" id="UP000198744">
    <property type="component" value="Unassembled WGS sequence"/>
</dbReference>
<dbReference type="NCBIfam" id="TIGR00152">
    <property type="entry name" value="dephospho-CoA kinase"/>
    <property type="match status" value="1"/>
</dbReference>
<comment type="similarity">
    <text evidence="1 8">Belongs to the CoaE family.</text>
</comment>
<organism evidence="10 11">
    <name type="scientific">Syntrophus gentianae</name>
    <dbReference type="NCBI Taxonomy" id="43775"/>
    <lineage>
        <taxon>Bacteria</taxon>
        <taxon>Pseudomonadati</taxon>
        <taxon>Thermodesulfobacteriota</taxon>
        <taxon>Syntrophia</taxon>
        <taxon>Syntrophales</taxon>
        <taxon>Syntrophaceae</taxon>
        <taxon>Syntrophus</taxon>
    </lineage>
</organism>
<dbReference type="EMBL" id="FOBS01000007">
    <property type="protein sequence ID" value="SEM23213.1"/>
    <property type="molecule type" value="Genomic_DNA"/>
</dbReference>
<gene>
    <name evidence="8" type="primary">coaE</name>
    <name evidence="10" type="ORF">SAMN04489760_10778</name>
</gene>
<comment type="function">
    <text evidence="8">Catalyzes the phosphorylation of the 3'-hydroxyl group of dephosphocoenzyme A to form coenzyme A.</text>
</comment>
<dbReference type="GO" id="GO:0004140">
    <property type="term" value="F:dephospho-CoA kinase activity"/>
    <property type="evidence" value="ECO:0007669"/>
    <property type="project" value="UniProtKB-UniRule"/>
</dbReference>
<evidence type="ECO:0000256" key="3">
    <source>
        <dbReference type="ARBA" id="ARBA00022679"/>
    </source>
</evidence>
<proteinExistence type="inferred from homology"/>
<keyword evidence="6 8" id="KW-0067">ATP-binding</keyword>
<dbReference type="GO" id="GO:0015937">
    <property type="term" value="P:coenzyme A biosynthetic process"/>
    <property type="evidence" value="ECO:0007669"/>
    <property type="project" value="UniProtKB-UniRule"/>
</dbReference>